<feature type="non-terminal residue" evidence="1">
    <location>
        <position position="1"/>
    </location>
</feature>
<sequence length="56" mass="6545">FHKMSSRRCRLTSCNLCLYERWIGIAVSGCGLCSIRTEFRPYVRHQFCSENRDLGS</sequence>
<gene>
    <name evidence="1" type="ORF">XENORESO_015753</name>
</gene>
<name>A0ABV0WNW9_9TELE</name>
<dbReference type="EMBL" id="JAHRIM010055167">
    <property type="protein sequence ID" value="MEQ2270127.1"/>
    <property type="molecule type" value="Genomic_DNA"/>
</dbReference>
<organism evidence="1 2">
    <name type="scientific">Xenotaenia resolanae</name>
    <dbReference type="NCBI Taxonomy" id="208358"/>
    <lineage>
        <taxon>Eukaryota</taxon>
        <taxon>Metazoa</taxon>
        <taxon>Chordata</taxon>
        <taxon>Craniata</taxon>
        <taxon>Vertebrata</taxon>
        <taxon>Euteleostomi</taxon>
        <taxon>Actinopterygii</taxon>
        <taxon>Neopterygii</taxon>
        <taxon>Teleostei</taxon>
        <taxon>Neoteleostei</taxon>
        <taxon>Acanthomorphata</taxon>
        <taxon>Ovalentaria</taxon>
        <taxon>Atherinomorphae</taxon>
        <taxon>Cyprinodontiformes</taxon>
        <taxon>Goodeidae</taxon>
        <taxon>Xenotaenia</taxon>
    </lineage>
</organism>
<proteinExistence type="predicted"/>
<dbReference type="Proteomes" id="UP001444071">
    <property type="component" value="Unassembled WGS sequence"/>
</dbReference>
<comment type="caution">
    <text evidence="1">The sequence shown here is derived from an EMBL/GenBank/DDBJ whole genome shotgun (WGS) entry which is preliminary data.</text>
</comment>
<accession>A0ABV0WNW9</accession>
<protein>
    <submittedName>
        <fullName evidence="1">Uncharacterized protein</fullName>
    </submittedName>
</protein>
<evidence type="ECO:0000313" key="2">
    <source>
        <dbReference type="Proteomes" id="UP001444071"/>
    </source>
</evidence>
<evidence type="ECO:0000313" key="1">
    <source>
        <dbReference type="EMBL" id="MEQ2270127.1"/>
    </source>
</evidence>
<keyword evidence="2" id="KW-1185">Reference proteome</keyword>
<reference evidence="1 2" key="1">
    <citation type="submission" date="2021-06" db="EMBL/GenBank/DDBJ databases">
        <authorList>
            <person name="Palmer J.M."/>
        </authorList>
    </citation>
    <scope>NUCLEOTIDE SEQUENCE [LARGE SCALE GENOMIC DNA]</scope>
    <source>
        <strain evidence="1 2">XR_2019</strain>
        <tissue evidence="1">Muscle</tissue>
    </source>
</reference>